<dbReference type="PROSITE" id="PS51143">
    <property type="entry name" value="MT_A70"/>
    <property type="match status" value="1"/>
</dbReference>
<sequence>MAMLVKAVCGGFQFVVQAVAALRVQRELVRFDGVRWCHRPACAFAASSASFRRALGRKQPPSWASSVLMWWWMADLKALPVGQLADKRGCLLWLWGTWPMLPQAIESGLAWGFRYVTGFPWVKRTVNDKLAFGPGYVVRVSTEHVTLWAIGDPPYGPAWANLLRHDGTPWKSVITSPRRSCRRTRTFPSAVTP</sequence>
<dbReference type="EMBL" id="QYUL01000001">
    <property type="protein sequence ID" value="RJF84343.1"/>
    <property type="molecule type" value="Genomic_DNA"/>
</dbReference>
<protein>
    <submittedName>
        <fullName evidence="2">Uncharacterized protein</fullName>
    </submittedName>
</protein>
<name>A0A418W2U3_9PROT</name>
<accession>A0A418W2U3</accession>
<comment type="caution">
    <text evidence="2">The sequence shown here is derived from an EMBL/GenBank/DDBJ whole genome shotgun (WGS) entry which is preliminary data.</text>
</comment>
<comment type="similarity">
    <text evidence="1">Belongs to the MT-A70-like family.</text>
</comment>
<gene>
    <name evidence="2" type="ORF">D3877_07220</name>
</gene>
<dbReference type="Pfam" id="PF05063">
    <property type="entry name" value="MT-A70"/>
    <property type="match status" value="1"/>
</dbReference>
<dbReference type="InterPro" id="IPR007757">
    <property type="entry name" value="MT-A70-like"/>
</dbReference>
<reference evidence="2 3" key="1">
    <citation type="submission" date="2018-09" db="EMBL/GenBank/DDBJ databases">
        <authorList>
            <person name="Zhu H."/>
        </authorList>
    </citation>
    <scope>NUCLEOTIDE SEQUENCE [LARGE SCALE GENOMIC DNA]</scope>
    <source>
        <strain evidence="2 3">K2W22B-5</strain>
    </source>
</reference>
<dbReference type="AlphaFoldDB" id="A0A418W2U3"/>
<dbReference type="Proteomes" id="UP000283458">
    <property type="component" value="Unassembled WGS sequence"/>
</dbReference>
<evidence type="ECO:0000256" key="1">
    <source>
        <dbReference type="PROSITE-ProRule" id="PRU00489"/>
    </source>
</evidence>
<organism evidence="2 3">
    <name type="scientific">Azospirillum cavernae</name>
    <dbReference type="NCBI Taxonomy" id="2320860"/>
    <lineage>
        <taxon>Bacteria</taxon>
        <taxon>Pseudomonadati</taxon>
        <taxon>Pseudomonadota</taxon>
        <taxon>Alphaproteobacteria</taxon>
        <taxon>Rhodospirillales</taxon>
        <taxon>Azospirillaceae</taxon>
        <taxon>Azospirillum</taxon>
    </lineage>
</organism>
<proteinExistence type="inferred from homology"/>
<evidence type="ECO:0000313" key="2">
    <source>
        <dbReference type="EMBL" id="RJF84343.1"/>
    </source>
</evidence>
<keyword evidence="3" id="KW-1185">Reference proteome</keyword>
<evidence type="ECO:0000313" key="3">
    <source>
        <dbReference type="Proteomes" id="UP000283458"/>
    </source>
</evidence>